<evidence type="ECO:0000313" key="2">
    <source>
        <dbReference type="EMBL" id="KAF1949649.1"/>
    </source>
</evidence>
<feature type="signal peptide" evidence="1">
    <location>
        <begin position="1"/>
        <end position="18"/>
    </location>
</feature>
<accession>A0A6A5TD34</accession>
<protein>
    <submittedName>
        <fullName evidence="2">Uncharacterized protein</fullName>
    </submittedName>
</protein>
<dbReference type="AlphaFoldDB" id="A0A6A5TD34"/>
<dbReference type="Proteomes" id="UP000800035">
    <property type="component" value="Unassembled WGS sequence"/>
</dbReference>
<reference evidence="2" key="1">
    <citation type="journal article" date="2020" name="Stud. Mycol.">
        <title>101 Dothideomycetes genomes: a test case for predicting lifestyles and emergence of pathogens.</title>
        <authorList>
            <person name="Haridas S."/>
            <person name="Albert R."/>
            <person name="Binder M."/>
            <person name="Bloem J."/>
            <person name="Labutti K."/>
            <person name="Salamov A."/>
            <person name="Andreopoulos B."/>
            <person name="Baker S."/>
            <person name="Barry K."/>
            <person name="Bills G."/>
            <person name="Bluhm B."/>
            <person name="Cannon C."/>
            <person name="Castanera R."/>
            <person name="Culley D."/>
            <person name="Daum C."/>
            <person name="Ezra D."/>
            <person name="Gonzalez J."/>
            <person name="Henrissat B."/>
            <person name="Kuo A."/>
            <person name="Liang C."/>
            <person name="Lipzen A."/>
            <person name="Lutzoni F."/>
            <person name="Magnuson J."/>
            <person name="Mondo S."/>
            <person name="Nolan M."/>
            <person name="Ohm R."/>
            <person name="Pangilinan J."/>
            <person name="Park H.-J."/>
            <person name="Ramirez L."/>
            <person name="Alfaro M."/>
            <person name="Sun H."/>
            <person name="Tritt A."/>
            <person name="Yoshinaga Y."/>
            <person name="Zwiers L.-H."/>
            <person name="Turgeon B."/>
            <person name="Goodwin S."/>
            <person name="Spatafora J."/>
            <person name="Crous P."/>
            <person name="Grigoriev I."/>
        </authorList>
    </citation>
    <scope>NUCLEOTIDE SEQUENCE</scope>
    <source>
        <strain evidence="2">CBS 675.92</strain>
    </source>
</reference>
<gene>
    <name evidence="2" type="ORF">CC80DRAFT_428649</name>
</gene>
<feature type="non-terminal residue" evidence="2">
    <location>
        <position position="1"/>
    </location>
</feature>
<feature type="chain" id="PRO_5025534072" evidence="1">
    <location>
        <begin position="19"/>
        <end position="76"/>
    </location>
</feature>
<evidence type="ECO:0000256" key="1">
    <source>
        <dbReference type="SAM" id="SignalP"/>
    </source>
</evidence>
<evidence type="ECO:0000313" key="3">
    <source>
        <dbReference type="Proteomes" id="UP000800035"/>
    </source>
</evidence>
<sequence length="76" mass="8713">IPLLDFFFLSLAPTTSLAWSLLTSGPNIYSQVLCTCSLLLLFGKYALEYLEKLLETYFSSKIEVPYTNEVYDMLIF</sequence>
<dbReference type="EMBL" id="ML977034">
    <property type="protein sequence ID" value="KAF1949649.1"/>
    <property type="molecule type" value="Genomic_DNA"/>
</dbReference>
<name>A0A6A5TD34_9PLEO</name>
<dbReference type="OrthoDB" id="10251412at2759"/>
<proteinExistence type="predicted"/>
<organism evidence="2 3">
    <name type="scientific">Byssothecium circinans</name>
    <dbReference type="NCBI Taxonomy" id="147558"/>
    <lineage>
        <taxon>Eukaryota</taxon>
        <taxon>Fungi</taxon>
        <taxon>Dikarya</taxon>
        <taxon>Ascomycota</taxon>
        <taxon>Pezizomycotina</taxon>
        <taxon>Dothideomycetes</taxon>
        <taxon>Pleosporomycetidae</taxon>
        <taxon>Pleosporales</taxon>
        <taxon>Massarineae</taxon>
        <taxon>Massarinaceae</taxon>
        <taxon>Byssothecium</taxon>
    </lineage>
</organism>
<keyword evidence="3" id="KW-1185">Reference proteome</keyword>
<keyword evidence="1" id="KW-0732">Signal</keyword>